<dbReference type="InterPro" id="IPR036322">
    <property type="entry name" value="WD40_repeat_dom_sf"/>
</dbReference>
<keyword evidence="2" id="KW-1185">Reference proteome</keyword>
<dbReference type="PANTHER" id="PTHR44099:SF4">
    <property type="entry name" value="RABCONNECTIN-3B, ISOFORM A"/>
    <property type="match status" value="1"/>
</dbReference>
<dbReference type="EMBL" id="KZ819338">
    <property type="protein sequence ID" value="PWN18103.1"/>
    <property type="molecule type" value="Genomic_DNA"/>
</dbReference>
<organism evidence="1 2">
    <name type="scientific">Pseudomicrostroma glucosiphilum</name>
    <dbReference type="NCBI Taxonomy" id="1684307"/>
    <lineage>
        <taxon>Eukaryota</taxon>
        <taxon>Fungi</taxon>
        <taxon>Dikarya</taxon>
        <taxon>Basidiomycota</taxon>
        <taxon>Ustilaginomycotina</taxon>
        <taxon>Exobasidiomycetes</taxon>
        <taxon>Microstromatales</taxon>
        <taxon>Microstromatales incertae sedis</taxon>
        <taxon>Pseudomicrostroma</taxon>
    </lineage>
</organism>
<name>A0A316U0U8_9BASI</name>
<dbReference type="PANTHER" id="PTHR44099">
    <property type="entry name" value="RABCONNECTIN-3B, ISOFORM A"/>
    <property type="match status" value="1"/>
</dbReference>
<reference evidence="1 2" key="1">
    <citation type="journal article" date="2018" name="Mol. Biol. Evol.">
        <title>Broad Genomic Sampling Reveals a Smut Pathogenic Ancestry of the Fungal Clade Ustilaginomycotina.</title>
        <authorList>
            <person name="Kijpornyongpan T."/>
            <person name="Mondo S.J."/>
            <person name="Barry K."/>
            <person name="Sandor L."/>
            <person name="Lee J."/>
            <person name="Lipzen A."/>
            <person name="Pangilinan J."/>
            <person name="LaButti K."/>
            <person name="Hainaut M."/>
            <person name="Henrissat B."/>
            <person name="Grigoriev I.V."/>
            <person name="Spatafora J.W."/>
            <person name="Aime M.C."/>
        </authorList>
    </citation>
    <scope>NUCLEOTIDE SEQUENCE [LARGE SCALE GENOMIC DNA]</scope>
    <source>
        <strain evidence="1 2">MCA 4718</strain>
    </source>
</reference>
<dbReference type="SUPFAM" id="SSF50978">
    <property type="entry name" value="WD40 repeat-like"/>
    <property type="match status" value="1"/>
</dbReference>
<accession>A0A316U0U8</accession>
<evidence type="ECO:0000313" key="2">
    <source>
        <dbReference type="Proteomes" id="UP000245942"/>
    </source>
</evidence>
<dbReference type="STRING" id="1684307.A0A316U0U8"/>
<proteinExistence type="predicted"/>
<gene>
    <name evidence="1" type="ORF">BCV69DRAFT_242606</name>
</gene>
<dbReference type="Gene3D" id="2.130.10.10">
    <property type="entry name" value="YVTN repeat-like/Quinoprotein amine dehydrogenase"/>
    <property type="match status" value="1"/>
</dbReference>
<dbReference type="Proteomes" id="UP000245942">
    <property type="component" value="Unassembled WGS sequence"/>
</dbReference>
<feature type="non-terminal residue" evidence="1">
    <location>
        <position position="1"/>
    </location>
</feature>
<protein>
    <submittedName>
        <fullName evidence="1">Uncharacterized protein</fullName>
    </submittedName>
</protein>
<evidence type="ECO:0000313" key="1">
    <source>
        <dbReference type="EMBL" id="PWN18103.1"/>
    </source>
</evidence>
<dbReference type="GeneID" id="37011774"/>
<dbReference type="GO" id="GO:0005737">
    <property type="term" value="C:cytoplasm"/>
    <property type="evidence" value="ECO:0007669"/>
    <property type="project" value="TreeGrafter"/>
</dbReference>
<dbReference type="OrthoDB" id="338622at2759"/>
<dbReference type="InterPro" id="IPR015943">
    <property type="entry name" value="WD40/YVTN_repeat-like_dom_sf"/>
</dbReference>
<sequence length="140" mass="15500">ARRTTLHIAEENTPLFMTTLHLDILQAATAAQANATMHLVAYIIRRRPLVLYANLPRLTEAVVKSLDPTSPLRESVLSSATLMISELIGAYPCIAFHNRLQRLAIGTHEGAVVLYDLKTATRLFILEGHQKRVDAVSFSP</sequence>
<dbReference type="RefSeq" id="XP_025345263.1">
    <property type="nucleotide sequence ID" value="XM_025490040.1"/>
</dbReference>
<dbReference type="AlphaFoldDB" id="A0A316U0U8"/>
<feature type="non-terminal residue" evidence="1">
    <location>
        <position position="140"/>
    </location>
</feature>
<dbReference type="InterPro" id="IPR049916">
    <property type="entry name" value="WDR72-like"/>
</dbReference>